<protein>
    <submittedName>
        <fullName evidence="1">Uncharacterized protein</fullName>
    </submittedName>
</protein>
<proteinExistence type="predicted"/>
<comment type="caution">
    <text evidence="1">The sequence shown here is derived from an EMBL/GenBank/DDBJ whole genome shotgun (WGS) entry which is preliminary data.</text>
</comment>
<name>A0ACC4DUW7_PURLI</name>
<keyword evidence="2" id="KW-1185">Reference proteome</keyword>
<reference evidence="1" key="1">
    <citation type="submission" date="2024-12" db="EMBL/GenBank/DDBJ databases">
        <title>Comparative genomics and development of molecular markers within Purpureocillium lilacinum and among Purpureocillium species.</title>
        <authorList>
            <person name="Yeh Z.-Y."/>
            <person name="Ni N.-T."/>
            <person name="Lo P.-H."/>
            <person name="Mushyakhwo K."/>
            <person name="Lin C.-F."/>
            <person name="Nai Y.-S."/>
        </authorList>
    </citation>
    <scope>NUCLEOTIDE SEQUENCE</scope>
    <source>
        <strain evidence="1">NCHU-NPUST-175</strain>
    </source>
</reference>
<accession>A0ACC4DUW7</accession>
<organism evidence="1 2">
    <name type="scientific">Purpureocillium lilacinum</name>
    <name type="common">Paecilomyces lilacinus</name>
    <dbReference type="NCBI Taxonomy" id="33203"/>
    <lineage>
        <taxon>Eukaryota</taxon>
        <taxon>Fungi</taxon>
        <taxon>Dikarya</taxon>
        <taxon>Ascomycota</taxon>
        <taxon>Pezizomycotina</taxon>
        <taxon>Sordariomycetes</taxon>
        <taxon>Hypocreomycetidae</taxon>
        <taxon>Hypocreales</taxon>
        <taxon>Ophiocordycipitaceae</taxon>
        <taxon>Purpureocillium</taxon>
    </lineage>
</organism>
<sequence>MDALERAPSHWGSQPAASEGRRASEVVTSRPRTRPAHNCHALDPGLIFSRDHLSSSHFISDCSTSVTVASRHPTQPVFTSTSAATAAAAAAAAAAASQPAVSSSQLLQLLSSIPPPPTHISPSTSPNLSNPSRRPAHQRPPASQPADLAQRAHSQRHMQPRPWPALPTPAAAAAAAVRHPRSIPAARHRRRNLVIVNVPSSGPLC</sequence>
<dbReference type="Proteomes" id="UP001638806">
    <property type="component" value="Unassembled WGS sequence"/>
</dbReference>
<dbReference type="EMBL" id="JBGNUJ010000006">
    <property type="protein sequence ID" value="KAL3959093.1"/>
    <property type="molecule type" value="Genomic_DNA"/>
</dbReference>
<evidence type="ECO:0000313" key="2">
    <source>
        <dbReference type="Proteomes" id="UP001638806"/>
    </source>
</evidence>
<evidence type="ECO:0000313" key="1">
    <source>
        <dbReference type="EMBL" id="KAL3959093.1"/>
    </source>
</evidence>
<gene>
    <name evidence="1" type="ORF">ACCO45_007255</name>
</gene>